<name>X0WXQ6_9ZZZZ</name>
<evidence type="ECO:0000313" key="1">
    <source>
        <dbReference type="EMBL" id="GAG35749.1"/>
    </source>
</evidence>
<dbReference type="Gene3D" id="2.60.120.1110">
    <property type="match status" value="1"/>
</dbReference>
<dbReference type="EMBL" id="BARS01047042">
    <property type="protein sequence ID" value="GAG35749.1"/>
    <property type="molecule type" value="Genomic_DNA"/>
</dbReference>
<accession>X0WXQ6</accession>
<gene>
    <name evidence="1" type="ORF">S01H1_70720</name>
</gene>
<organism evidence="1">
    <name type="scientific">marine sediment metagenome</name>
    <dbReference type="NCBI Taxonomy" id="412755"/>
    <lineage>
        <taxon>unclassified sequences</taxon>
        <taxon>metagenomes</taxon>
        <taxon>ecological metagenomes</taxon>
    </lineage>
</organism>
<dbReference type="Pfam" id="PF21190">
    <property type="entry name" value="Bbp16"/>
    <property type="match status" value="1"/>
</dbReference>
<feature type="non-terminal residue" evidence="1">
    <location>
        <position position="1"/>
    </location>
</feature>
<reference evidence="1" key="1">
    <citation type="journal article" date="2014" name="Front. Microbiol.">
        <title>High frequency of phylogenetically diverse reductive dehalogenase-homologous genes in deep subseafloor sedimentary metagenomes.</title>
        <authorList>
            <person name="Kawai M."/>
            <person name="Futagami T."/>
            <person name="Toyoda A."/>
            <person name="Takaki Y."/>
            <person name="Nishi S."/>
            <person name="Hori S."/>
            <person name="Arai W."/>
            <person name="Tsubouchi T."/>
            <person name="Morono Y."/>
            <person name="Uchiyama I."/>
            <person name="Ito T."/>
            <person name="Fujiyama A."/>
            <person name="Inagaki F."/>
            <person name="Takami H."/>
        </authorList>
    </citation>
    <scope>NUCLEOTIDE SEQUENCE</scope>
    <source>
        <strain evidence="1">Expedition CK06-06</strain>
    </source>
</reference>
<dbReference type="AlphaFoldDB" id="X0WXQ6"/>
<sequence length="129" mass="13653">DNVFSDAQVLTATAASTNYIDLQLAGDLREGMHVQVKSPTILDSAGDAATLLVSWQTDTVSNFASPTTLIQTAAIAEADLTAGIIAQFNVPKGLQRYNRLYYTVGTEDFTTGTITAQIQNGVDNDNAPA</sequence>
<dbReference type="InterPro" id="IPR048922">
    <property type="entry name" value="Bbp16"/>
</dbReference>
<protein>
    <submittedName>
        <fullName evidence="1">Uncharacterized protein</fullName>
    </submittedName>
</protein>
<comment type="caution">
    <text evidence="1">The sequence shown here is derived from an EMBL/GenBank/DDBJ whole genome shotgun (WGS) entry which is preliminary data.</text>
</comment>
<proteinExistence type="predicted"/>